<keyword evidence="4" id="KW-1185">Reference proteome</keyword>
<name>A0A139IET9_9PEZI</name>
<evidence type="ECO:0008006" key="5">
    <source>
        <dbReference type="Google" id="ProtNLM"/>
    </source>
</evidence>
<accession>A0A139IET9</accession>
<proteinExistence type="predicted"/>
<dbReference type="Pfam" id="PF07632">
    <property type="entry name" value="Sde182_NH-like"/>
    <property type="match status" value="1"/>
</dbReference>
<sequence length="503" mass="56187">MVHEWSATMVQPESLRFCTTKPRVFVLTDISNESDDAESLVRYLLYNNELETEGLVACTSTWMRTKVDPESIIQIIQAYGEVVDSLNCHVHPNNQYPSADHLSSLVRTGTAMYGKAALEDNVPLSEGAELLVDRLADDADDRPLWVLCWGGTNCLAQALQHIHRTNDAEDAAAMRSKLRIYAISDQDDTGYWIRLKWPDIFYICSVHGWNDYTHAAWTGMSAQVDGGGPDRTKLTKEWLKEHIQIGPFGKVYPDFKFIVEGDTPSFLYLIQNGLGSPEHPHFGSWGGRYNAIDLSLAGNHYSDATDTVLGKDGKWHTSSQATIWRWRDAYQNDFAARMQWTLTNDRMEANHAPIASIDGSTGPDPLYMRVPAGSQVILDASLSRDPHERALKFRWFVYKEVSNASGLVAAQVPNINVEPCDWTNVGKMVKVQMPPPGKCAIDLLSGVPEELGQCFHLILEVKNEGLPPLVSYKRVILQATNEHLRGGRGKAVDSVTEWLELGS</sequence>
<dbReference type="InterPro" id="IPR036452">
    <property type="entry name" value="Ribo_hydro-like"/>
</dbReference>
<reference evidence="3 4" key="1">
    <citation type="submission" date="2015-07" db="EMBL/GenBank/DDBJ databases">
        <title>Comparative genomics of the Sigatoka disease complex on banana suggests a link between parallel evolutionary changes in Pseudocercospora fijiensis and Pseudocercospora eumusae and increased virulence on the banana host.</title>
        <authorList>
            <person name="Chang T.-C."/>
            <person name="Salvucci A."/>
            <person name="Crous P.W."/>
            <person name="Stergiopoulos I."/>
        </authorList>
    </citation>
    <scope>NUCLEOTIDE SEQUENCE [LARGE SCALE GENOMIC DNA]</scope>
    <source>
        <strain evidence="3 4">CBS 116634</strain>
    </source>
</reference>
<dbReference type="Pfam" id="PF21027">
    <property type="entry name" value="Sde0182_C"/>
    <property type="match status" value="1"/>
</dbReference>
<dbReference type="Proteomes" id="UP000073492">
    <property type="component" value="Unassembled WGS sequence"/>
</dbReference>
<feature type="domain" description="Cellulose-binding Sde182 nucleoside hydrolase-like" evidence="1">
    <location>
        <begin position="23"/>
        <end position="289"/>
    </location>
</feature>
<dbReference type="InterPro" id="IPR011483">
    <property type="entry name" value="Sde182_NH-like"/>
</dbReference>
<evidence type="ECO:0000313" key="3">
    <source>
        <dbReference type="EMBL" id="KXT13155.1"/>
    </source>
</evidence>
<dbReference type="Gene3D" id="3.90.245.10">
    <property type="entry name" value="Ribonucleoside hydrolase-like"/>
    <property type="match status" value="1"/>
</dbReference>
<organism evidence="3 4">
    <name type="scientific">Pseudocercospora musae</name>
    <dbReference type="NCBI Taxonomy" id="113226"/>
    <lineage>
        <taxon>Eukaryota</taxon>
        <taxon>Fungi</taxon>
        <taxon>Dikarya</taxon>
        <taxon>Ascomycota</taxon>
        <taxon>Pezizomycotina</taxon>
        <taxon>Dothideomycetes</taxon>
        <taxon>Dothideomycetidae</taxon>
        <taxon>Mycosphaerellales</taxon>
        <taxon>Mycosphaerellaceae</taxon>
        <taxon>Pseudocercospora</taxon>
    </lineage>
</organism>
<dbReference type="InterPro" id="IPR013783">
    <property type="entry name" value="Ig-like_fold"/>
</dbReference>
<protein>
    <recommendedName>
        <fullName evidence="5">DUF1593 domain-containing protein</fullName>
    </recommendedName>
</protein>
<dbReference type="EMBL" id="LFZO01000127">
    <property type="protein sequence ID" value="KXT13155.1"/>
    <property type="molecule type" value="Genomic_DNA"/>
</dbReference>
<dbReference type="OrthoDB" id="165382at2759"/>
<dbReference type="Gene3D" id="2.60.40.10">
    <property type="entry name" value="Immunoglobulins"/>
    <property type="match status" value="1"/>
</dbReference>
<dbReference type="InterPro" id="IPR048527">
    <property type="entry name" value="Sde182_C"/>
</dbReference>
<dbReference type="GO" id="GO:0016799">
    <property type="term" value="F:hydrolase activity, hydrolyzing N-glycosyl compounds"/>
    <property type="evidence" value="ECO:0007669"/>
    <property type="project" value="InterPro"/>
</dbReference>
<dbReference type="AlphaFoldDB" id="A0A139IET9"/>
<feature type="domain" description="Cellulose-binding Sde182 C-terminal" evidence="2">
    <location>
        <begin position="375"/>
        <end position="478"/>
    </location>
</feature>
<evidence type="ECO:0000259" key="1">
    <source>
        <dbReference type="Pfam" id="PF07632"/>
    </source>
</evidence>
<gene>
    <name evidence="3" type="ORF">AC579_9386</name>
</gene>
<evidence type="ECO:0000313" key="4">
    <source>
        <dbReference type="Proteomes" id="UP000073492"/>
    </source>
</evidence>
<comment type="caution">
    <text evidence="3">The sequence shown here is derived from an EMBL/GenBank/DDBJ whole genome shotgun (WGS) entry which is preliminary data.</text>
</comment>
<evidence type="ECO:0000259" key="2">
    <source>
        <dbReference type="Pfam" id="PF21027"/>
    </source>
</evidence>